<gene>
    <name evidence="2" type="ORF">HMPREF3213_03466</name>
    <name evidence="1" type="ORF">SB48_HM08orf04524</name>
</gene>
<name>A0A0C5CDQ2_HEYCO</name>
<reference evidence="1" key="1">
    <citation type="submission" date="2015-01" db="EMBL/GenBank/DDBJ databases">
        <title>Comparative genome analysis of Bacillus coagulans HM-08, Clostridium butyricum HM-68, Bacillus subtilis HM-66 and Bacillus licheniformis BL-09.</title>
        <authorList>
            <person name="Zhang H."/>
        </authorList>
    </citation>
    <scope>NUCLEOTIDE SEQUENCE [LARGE SCALE GENOMIC DNA]</scope>
    <source>
        <strain evidence="1">HM-08</strain>
    </source>
</reference>
<evidence type="ECO:0000313" key="1">
    <source>
        <dbReference type="EMBL" id="AJO23630.1"/>
    </source>
</evidence>
<reference evidence="2" key="4">
    <citation type="submission" date="2016-01" db="EMBL/GenBank/DDBJ databases">
        <authorList>
            <person name="Oliw E.H."/>
        </authorList>
    </citation>
    <scope>NUCLEOTIDE SEQUENCE [LARGE SCALE GENOMIC DNA]</scope>
    <source>
        <strain evidence="2">GED7749B</strain>
    </source>
</reference>
<organism evidence="2 4">
    <name type="scientific">Heyndrickxia coagulans</name>
    <name type="common">Weizmannia coagulans</name>
    <dbReference type="NCBI Taxonomy" id="1398"/>
    <lineage>
        <taxon>Bacteria</taxon>
        <taxon>Bacillati</taxon>
        <taxon>Bacillota</taxon>
        <taxon>Bacilli</taxon>
        <taxon>Bacillales</taxon>
        <taxon>Bacillaceae</taxon>
        <taxon>Heyndrickxia</taxon>
    </lineage>
</organism>
<dbReference type="Proteomes" id="UP000070376">
    <property type="component" value="Unassembled WGS sequence"/>
</dbReference>
<reference evidence="4" key="3">
    <citation type="submission" date="2016-01" db="EMBL/GenBank/DDBJ databases">
        <authorList>
            <person name="Mitreva M."/>
            <person name="Pepin K.H."/>
            <person name="Mihindukulasuriya K.A."/>
            <person name="Fulton R."/>
            <person name="Fronick C."/>
            <person name="O'Laughlin M."/>
            <person name="Miner T."/>
            <person name="Herter B."/>
            <person name="Rosa B.A."/>
            <person name="Cordes M."/>
            <person name="Tomlinson C."/>
            <person name="Wollam A."/>
            <person name="Palsikar V.B."/>
            <person name="Mardis E.R."/>
            <person name="Wilson R.K."/>
        </authorList>
    </citation>
    <scope>NUCLEOTIDE SEQUENCE [LARGE SCALE GENOMIC DNA]</scope>
    <source>
        <strain evidence="4">GED7749B</strain>
    </source>
</reference>
<dbReference type="Proteomes" id="UP000032024">
    <property type="component" value="Chromosome"/>
</dbReference>
<sequence>MGRQWNWRRLQPFNRAGERKLRDETLIFSCRHIVCDLNQSLFPAILKREGAVPFWLMQ</sequence>
<dbReference type="STRING" id="1398.AB434_2469"/>
<dbReference type="EMBL" id="LRPN01000179">
    <property type="protein sequence ID" value="KWZ77052.1"/>
    <property type="molecule type" value="Genomic_DNA"/>
</dbReference>
<keyword evidence="3" id="KW-1185">Reference proteome</keyword>
<evidence type="ECO:0000313" key="3">
    <source>
        <dbReference type="Proteomes" id="UP000032024"/>
    </source>
</evidence>
<proteinExistence type="predicted"/>
<protein>
    <submittedName>
        <fullName evidence="2">Uncharacterized protein</fullName>
    </submittedName>
</protein>
<dbReference type="EMBL" id="CP010525">
    <property type="protein sequence ID" value="AJO23630.1"/>
    <property type="molecule type" value="Genomic_DNA"/>
</dbReference>
<evidence type="ECO:0000313" key="4">
    <source>
        <dbReference type="Proteomes" id="UP000070376"/>
    </source>
</evidence>
<dbReference type="AlphaFoldDB" id="A0A0C5CDQ2"/>
<reference evidence="3" key="2">
    <citation type="submission" date="2015-01" db="EMBL/GenBank/DDBJ databases">
        <title>Comparative genome analysis of Bacillus coagulans HM-08, Clostridium butyricum HM-68, Bacillus subtilis HM-66 and Bacillus paralicheniformis BL-09.</title>
        <authorList>
            <person name="Zhang H."/>
        </authorList>
    </citation>
    <scope>NUCLEOTIDE SEQUENCE [LARGE SCALE GENOMIC DNA]</scope>
    <source>
        <strain evidence="3">HM-08</strain>
    </source>
</reference>
<evidence type="ECO:0000313" key="2">
    <source>
        <dbReference type="EMBL" id="KWZ77052.1"/>
    </source>
</evidence>
<accession>A0A0C5CDQ2</accession>